<evidence type="ECO:0000313" key="2">
    <source>
        <dbReference type="EMBL" id="MDT0440734.1"/>
    </source>
</evidence>
<dbReference type="InterPro" id="IPR015424">
    <property type="entry name" value="PyrdxlP-dep_Trfase"/>
</dbReference>
<dbReference type="InterPro" id="IPR015422">
    <property type="entry name" value="PyrdxlP-dep_Trfase_small"/>
</dbReference>
<sequence length="144" mass="16164">LLQGMRRIVDDAGLCADVRGAGMYLGVEFVDDLDAKMPDPHTAQIFVNNLRGRKVITSMAGQFGNVIKVRPPLTFDQSDVDRFLTEFDYVARQFAAGDRVAATSPRRGPTVPSEVSSTHGYRREDLRRLVKEELRQVIENNNQN</sequence>
<reference evidence="3" key="1">
    <citation type="submission" date="2023-07" db="EMBL/GenBank/DDBJ databases">
        <title>30 novel species of actinomycetes from the DSMZ collection.</title>
        <authorList>
            <person name="Nouioui I."/>
        </authorList>
    </citation>
    <scope>NUCLEOTIDE SEQUENCE [LARGE SCALE GENOMIC DNA]</scope>
    <source>
        <strain evidence="3">DSM 41981</strain>
    </source>
</reference>
<accession>A0ABD5F243</accession>
<protein>
    <recommendedName>
        <fullName evidence="4">Aspartate aminotransferase family protein</fullName>
    </recommendedName>
</protein>
<dbReference type="PANTHER" id="PTHR45688:SF13">
    <property type="entry name" value="ALANINE--GLYOXYLATE AMINOTRANSFERASE 2-LIKE"/>
    <property type="match status" value="1"/>
</dbReference>
<dbReference type="PANTHER" id="PTHR45688">
    <property type="match status" value="1"/>
</dbReference>
<dbReference type="Gene3D" id="3.90.1150.10">
    <property type="entry name" value="Aspartate Aminotransferase, domain 1"/>
    <property type="match status" value="1"/>
</dbReference>
<evidence type="ECO:0008006" key="4">
    <source>
        <dbReference type="Google" id="ProtNLM"/>
    </source>
</evidence>
<comment type="similarity">
    <text evidence="1">Belongs to the class-III pyridoxal-phosphate-dependent aminotransferase family.</text>
</comment>
<dbReference type="Proteomes" id="UP001183535">
    <property type="component" value="Unassembled WGS sequence"/>
</dbReference>
<proteinExistence type="inferred from homology"/>
<comment type="caution">
    <text evidence="2">The sequence shown here is derived from an EMBL/GenBank/DDBJ whole genome shotgun (WGS) entry which is preliminary data.</text>
</comment>
<evidence type="ECO:0000313" key="3">
    <source>
        <dbReference type="Proteomes" id="UP001183535"/>
    </source>
</evidence>
<feature type="non-terminal residue" evidence="2">
    <location>
        <position position="1"/>
    </location>
</feature>
<gene>
    <name evidence="2" type="ORF">RM877_39515</name>
</gene>
<dbReference type="SUPFAM" id="SSF53383">
    <property type="entry name" value="PLP-dependent transferases"/>
    <property type="match status" value="1"/>
</dbReference>
<name>A0ABD5F243_9ACTN</name>
<keyword evidence="3" id="KW-1185">Reference proteome</keyword>
<dbReference type="AlphaFoldDB" id="A0ABD5F243"/>
<evidence type="ECO:0000256" key="1">
    <source>
        <dbReference type="ARBA" id="ARBA00008954"/>
    </source>
</evidence>
<organism evidence="2 3">
    <name type="scientific">Streptomyces doudnae</name>
    <dbReference type="NCBI Taxonomy" id="3075536"/>
    <lineage>
        <taxon>Bacteria</taxon>
        <taxon>Bacillati</taxon>
        <taxon>Actinomycetota</taxon>
        <taxon>Actinomycetes</taxon>
        <taxon>Kitasatosporales</taxon>
        <taxon>Streptomycetaceae</taxon>
        <taxon>Streptomyces</taxon>
    </lineage>
</organism>
<dbReference type="EMBL" id="JAVRES010000185">
    <property type="protein sequence ID" value="MDT0440734.1"/>
    <property type="molecule type" value="Genomic_DNA"/>
</dbReference>